<proteinExistence type="predicted"/>
<name>A0ABU2D091_9EURY</name>
<dbReference type="InterPro" id="IPR029149">
    <property type="entry name" value="Creatin/AminoP/Spt16_N"/>
</dbReference>
<feature type="domain" description="Peptidase M24" evidence="1">
    <location>
        <begin position="145"/>
        <end position="380"/>
    </location>
</feature>
<organism evidence="3 4">
    <name type="scientific">Methanosarcina baikalica</name>
    <dbReference type="NCBI Taxonomy" id="3073890"/>
    <lineage>
        <taxon>Archaea</taxon>
        <taxon>Methanobacteriati</taxon>
        <taxon>Methanobacteriota</taxon>
        <taxon>Stenosarchaea group</taxon>
        <taxon>Methanomicrobia</taxon>
        <taxon>Methanosarcinales</taxon>
        <taxon>Methanosarcinaceae</taxon>
        <taxon>Methanosarcina</taxon>
    </lineage>
</organism>
<dbReference type="SUPFAM" id="SSF55920">
    <property type="entry name" value="Creatinase/aminopeptidase"/>
    <property type="match status" value="1"/>
</dbReference>
<dbReference type="CDD" id="cd01066">
    <property type="entry name" value="APP_MetAP"/>
    <property type="match status" value="1"/>
</dbReference>
<dbReference type="InterPro" id="IPR050659">
    <property type="entry name" value="Peptidase_M24B"/>
</dbReference>
<dbReference type="Pfam" id="PF01321">
    <property type="entry name" value="Creatinase_N"/>
    <property type="match status" value="1"/>
</dbReference>
<gene>
    <name evidence="3" type="ORF">RG963_06315</name>
</gene>
<keyword evidence="4" id="KW-1185">Reference proteome</keyword>
<dbReference type="PANTHER" id="PTHR46112:SF2">
    <property type="entry name" value="XAA-PRO AMINOPEPTIDASE P-RELATED"/>
    <property type="match status" value="1"/>
</dbReference>
<dbReference type="Gene3D" id="3.40.350.10">
    <property type="entry name" value="Creatinase/prolidase N-terminal domain"/>
    <property type="match status" value="1"/>
</dbReference>
<dbReference type="RefSeq" id="WP_310575429.1">
    <property type="nucleotide sequence ID" value="NZ_JAVKPK010000019.1"/>
</dbReference>
<dbReference type="InterPro" id="IPR000587">
    <property type="entry name" value="Creatinase_N"/>
</dbReference>
<feature type="domain" description="Creatinase N-terminal" evidence="2">
    <location>
        <begin position="13"/>
        <end position="136"/>
    </location>
</feature>
<reference evidence="4" key="1">
    <citation type="submission" date="2023-07" db="EMBL/GenBank/DDBJ databases">
        <title>Whole-genome sequencing of a new Methanosarcina sp. Z-7115.</title>
        <authorList>
            <person name="Zhilina T.N."/>
            <person name="Merkel A.Y."/>
        </authorList>
    </citation>
    <scope>NUCLEOTIDE SEQUENCE [LARGE SCALE GENOMIC DNA]</scope>
    <source>
        <strain evidence="4">Z-7115</strain>
    </source>
</reference>
<dbReference type="Proteomes" id="UP001246244">
    <property type="component" value="Unassembled WGS sequence"/>
</dbReference>
<dbReference type="EMBL" id="JAVKPK010000019">
    <property type="protein sequence ID" value="MDR7665403.1"/>
    <property type="molecule type" value="Genomic_DNA"/>
</dbReference>
<dbReference type="PRINTS" id="PR00599">
    <property type="entry name" value="MAPEPTIDASE"/>
</dbReference>
<dbReference type="Gene3D" id="3.90.230.10">
    <property type="entry name" value="Creatinase/methionine aminopeptidase superfamily"/>
    <property type="match status" value="1"/>
</dbReference>
<dbReference type="InterPro" id="IPR000994">
    <property type="entry name" value="Pept_M24"/>
</dbReference>
<dbReference type="InterPro" id="IPR036005">
    <property type="entry name" value="Creatinase/aminopeptidase-like"/>
</dbReference>
<accession>A0ABU2D091</accession>
<sequence length="397" mass="44599">MTKKVPITELKNRMRSFRKRMDTSSPEWEISVIFSKINLYYFTGTMQDGILLIPKNEEATFWVRRSYERALDESLFSNIEPMNSFRDAAKSLSKLPDTVYLETEVVPLALYQRFQKYFPFKNVKSVDTQISAVRAVKSEYELLLTREAGRIHQHVLEDLVPEMLQEGMNETDLATELFSVMVEEGHHGLCRFGMFDTEMFLGNVCFGESSIYPSYFNGPGGNYGMSPAVPLIGSRDRKLRKGDLVFIDVGCGVEGYNTDKTTTYMFGSSLPQYAIDAHNKCVDIQNEAASTLKPGAIPSEIYNSIMNKLDSEFLQNFMGFGNRKVKFLGHGVGLLIDELPVIAEGFDEPLQEGMVFALEPKKGIENIGMVGIENTFIVTAEGGECITGYNPGLIPVF</sequence>
<dbReference type="PANTHER" id="PTHR46112">
    <property type="entry name" value="AMINOPEPTIDASE"/>
    <property type="match status" value="1"/>
</dbReference>
<evidence type="ECO:0000313" key="3">
    <source>
        <dbReference type="EMBL" id="MDR7665403.1"/>
    </source>
</evidence>
<protein>
    <submittedName>
        <fullName evidence="3">Xaa-Pro peptidase family protein</fullName>
    </submittedName>
</protein>
<evidence type="ECO:0000259" key="2">
    <source>
        <dbReference type="Pfam" id="PF01321"/>
    </source>
</evidence>
<dbReference type="Pfam" id="PF00557">
    <property type="entry name" value="Peptidase_M24"/>
    <property type="match status" value="1"/>
</dbReference>
<dbReference type="InterPro" id="IPR001714">
    <property type="entry name" value="Pept_M24_MAP"/>
</dbReference>
<evidence type="ECO:0000259" key="1">
    <source>
        <dbReference type="Pfam" id="PF00557"/>
    </source>
</evidence>
<dbReference type="SUPFAM" id="SSF53092">
    <property type="entry name" value="Creatinase/prolidase N-terminal domain"/>
    <property type="match status" value="1"/>
</dbReference>
<comment type="caution">
    <text evidence="3">The sequence shown here is derived from an EMBL/GenBank/DDBJ whole genome shotgun (WGS) entry which is preliminary data.</text>
</comment>
<evidence type="ECO:0000313" key="4">
    <source>
        <dbReference type="Proteomes" id="UP001246244"/>
    </source>
</evidence>